<dbReference type="Pfam" id="PF08541">
    <property type="entry name" value="ACP_syn_III_C"/>
    <property type="match status" value="1"/>
</dbReference>
<gene>
    <name evidence="4" type="ordered locus">Slip_1237</name>
</gene>
<organism evidence="4 5">
    <name type="scientific">Syntrophothermus lipocalidus (strain DSM 12680 / TGB-C1)</name>
    <dbReference type="NCBI Taxonomy" id="643648"/>
    <lineage>
        <taxon>Bacteria</taxon>
        <taxon>Bacillati</taxon>
        <taxon>Bacillota</taxon>
        <taxon>Clostridia</taxon>
        <taxon>Eubacteriales</taxon>
        <taxon>Syntrophomonadaceae</taxon>
        <taxon>Syntrophothermus</taxon>
    </lineage>
</organism>
<dbReference type="HOGENOM" id="CLU_039592_7_1_9"/>
<dbReference type="CDD" id="cd00827">
    <property type="entry name" value="init_cond_enzymes"/>
    <property type="match status" value="1"/>
</dbReference>
<dbReference type="EMBL" id="CP002048">
    <property type="protein sequence ID" value="ADI02010.1"/>
    <property type="molecule type" value="Genomic_DNA"/>
</dbReference>
<accession>D7CMS5</accession>
<keyword evidence="1" id="KW-0808">Transferase</keyword>
<evidence type="ECO:0000259" key="3">
    <source>
        <dbReference type="Pfam" id="PF08541"/>
    </source>
</evidence>
<dbReference type="eggNOG" id="COG1545">
    <property type="taxonomic scope" value="Bacteria"/>
</dbReference>
<dbReference type="InterPro" id="IPR052513">
    <property type="entry name" value="Thioester_dehydratase-like"/>
</dbReference>
<evidence type="ECO:0008006" key="6">
    <source>
        <dbReference type="Google" id="ProtNLM"/>
    </source>
</evidence>
<dbReference type="PANTHER" id="PTHR34075:SF5">
    <property type="entry name" value="BLR3430 PROTEIN"/>
    <property type="match status" value="1"/>
</dbReference>
<name>D7CMS5_SYNLT</name>
<evidence type="ECO:0000256" key="1">
    <source>
        <dbReference type="ARBA" id="ARBA00022679"/>
    </source>
</evidence>
<dbReference type="SUPFAM" id="SSF53901">
    <property type="entry name" value="Thiolase-like"/>
    <property type="match status" value="2"/>
</dbReference>
<keyword evidence="5" id="KW-1185">Reference proteome</keyword>
<dbReference type="InterPro" id="IPR012340">
    <property type="entry name" value="NA-bd_OB-fold"/>
</dbReference>
<dbReference type="GO" id="GO:0016746">
    <property type="term" value="F:acyltransferase activity"/>
    <property type="evidence" value="ECO:0007669"/>
    <property type="project" value="InterPro"/>
</dbReference>
<feature type="domain" description="Beta-ketoacyl-[acyl-carrier-protein] synthase III C-terminal" evidence="3">
    <location>
        <begin position="209"/>
        <end position="287"/>
    </location>
</feature>
<dbReference type="OrthoDB" id="9785144at2"/>
<dbReference type="Pfam" id="PF01796">
    <property type="entry name" value="OB_ChsH2_C"/>
    <property type="match status" value="1"/>
</dbReference>
<dbReference type="SUPFAM" id="SSF50249">
    <property type="entry name" value="Nucleic acid-binding proteins"/>
    <property type="match status" value="1"/>
</dbReference>
<dbReference type="RefSeq" id="WP_013175412.1">
    <property type="nucleotide sequence ID" value="NC_014220.1"/>
</dbReference>
<dbReference type="InterPro" id="IPR013747">
    <property type="entry name" value="ACP_syn_III_C"/>
</dbReference>
<dbReference type="AlphaFoldDB" id="D7CMS5"/>
<evidence type="ECO:0000313" key="4">
    <source>
        <dbReference type="EMBL" id="ADI02010.1"/>
    </source>
</evidence>
<sequence>MVGITAFGAYIPYNRLDRKHLKAAFGGSVPKGEKAVANYDEDSLTMAAQAALDCVTPLDPKTIDVLYFATTTSPYREKQGASTIAGVLDLRRDVRVADFTDSLRAGSAAMLAAIDAARNGSQVMVTMGDCRLGAAAGAQEANFGDGACAFVMGSENVIAEVLGSYSVSVDFHDLWRSQDDKFVRSWEERFCVTQGYNKFVSQAANGVMAKTGLAPKDFAKAVIYGHIPRNQLDIARRLGFNAEQVQDSLFEKIGNTGVACAPMMLAAALEEAQPGDKILFVSYGEGSDAIVFQVTENIKGFTGPRGVKGYLDRKKVTMNYEKYLRWRELITTEPARRPLQKRSSLPDYYRNYKKNLAFYGCQCMACGTPQFPPSRICIQCQAVDQMKDYRFYGRTARVATYTVDYLAESLDPPTVVAVVDFEGGGRMFCYLVDCDPDAVNVGMEVEMSFRRLFVADGIHTYFWKATPKIG</sequence>
<proteinExistence type="predicted"/>
<dbReference type="eggNOG" id="COG3425">
    <property type="taxonomic scope" value="Bacteria"/>
</dbReference>
<evidence type="ECO:0000313" key="5">
    <source>
        <dbReference type="Proteomes" id="UP000000378"/>
    </source>
</evidence>
<dbReference type="KEGG" id="slp:Slip_1237"/>
<reference evidence="4 5" key="2">
    <citation type="journal article" date="2010" name="Stand. Genomic Sci.">
        <title>Complete genome sequence of Syntrophothermus lipocalidus type strain (TGB-C1).</title>
        <authorList>
            <person name="Djao O.D."/>
            <person name="Zhang X."/>
            <person name="Lucas S."/>
            <person name="Lapidus A."/>
            <person name="Del Rio T.G."/>
            <person name="Nolan M."/>
            <person name="Tice H."/>
            <person name="Cheng J.F."/>
            <person name="Han C."/>
            <person name="Tapia R."/>
            <person name="Goodwin L."/>
            <person name="Pitluck S."/>
            <person name="Liolios K."/>
            <person name="Ivanova N."/>
            <person name="Mavromatis K."/>
            <person name="Mikhailova N."/>
            <person name="Ovchinnikova G."/>
            <person name="Pati A."/>
            <person name="Brambilla E."/>
            <person name="Chen A."/>
            <person name="Palaniappan K."/>
            <person name="Land M."/>
            <person name="Hauser L."/>
            <person name="Chang Y.J."/>
            <person name="Jeffries C.D."/>
            <person name="Rohde M."/>
            <person name="Sikorski J."/>
            <person name="Spring S."/>
            <person name="Goker M."/>
            <person name="Detter J.C."/>
            <person name="Woyke T."/>
            <person name="Bristow J."/>
            <person name="Eisen J.A."/>
            <person name="Markowitz V."/>
            <person name="Hugenholtz P."/>
            <person name="Kyrpides N.C."/>
            <person name="Klenk H.P."/>
        </authorList>
    </citation>
    <scope>NUCLEOTIDE SEQUENCE [LARGE SCALE GENOMIC DNA]</scope>
    <source>
        <strain evidence="5">DSM 12680 / TGB-C1</strain>
    </source>
</reference>
<dbReference type="PANTHER" id="PTHR34075">
    <property type="entry name" value="BLR3430 PROTEIN"/>
    <property type="match status" value="1"/>
</dbReference>
<evidence type="ECO:0000259" key="2">
    <source>
        <dbReference type="Pfam" id="PF01796"/>
    </source>
</evidence>
<reference evidence="5" key="1">
    <citation type="journal article" date="2010" name="Stand. Genomic Sci.">
        <title>Complete genome sequence of Syntrophothermus lipocalidus type strain (TGB-C1T).</title>
        <authorList>
            <consortium name="US DOE Joint Genome Institute (JGI-PGF)"/>
            <person name="Djao O."/>
            <person name="Zhang X."/>
            <person name="Lucas S."/>
            <person name="Lapidus A."/>
            <person name="Glavina Del Rio T."/>
            <person name="Nolan M."/>
            <person name="Tice H."/>
            <person name="Cheng J."/>
            <person name="Han C."/>
            <person name="Tapia R."/>
            <person name="Goodwin L."/>
            <person name="Pitluck S."/>
            <person name="Liolios K."/>
            <person name="Ivanova N."/>
            <person name="Mavromatis K."/>
            <person name="Mikhailova N."/>
            <person name="Ovchinnikova G."/>
            <person name="Pati A."/>
            <person name="Brambilla E."/>
            <person name="Chen A."/>
            <person name="Palaniappan K."/>
            <person name="Land M."/>
            <person name="Hauser L."/>
            <person name="Chang Y."/>
            <person name="Jeffries C."/>
            <person name="Rohde M."/>
            <person name="Sikorski J."/>
            <person name="Spring S."/>
            <person name="Goker M."/>
            <person name="Detter J."/>
            <person name="Woyke T."/>
            <person name="Bristow J."/>
            <person name="Eisen J."/>
            <person name="Markowitz V."/>
            <person name="Hugenholtz P."/>
            <person name="Kyrpides N."/>
            <person name="Klenk H."/>
        </authorList>
    </citation>
    <scope>NUCLEOTIDE SEQUENCE [LARGE SCALE GENOMIC DNA]</scope>
    <source>
        <strain evidence="5">DSM 12680 / TGB-C1</strain>
    </source>
</reference>
<dbReference type="InterPro" id="IPR002878">
    <property type="entry name" value="ChsH2_C"/>
</dbReference>
<dbReference type="STRING" id="643648.Slip_1237"/>
<dbReference type="Proteomes" id="UP000000378">
    <property type="component" value="Chromosome"/>
</dbReference>
<protein>
    <recommendedName>
        <fullName evidence="6">3-hydroxy-3-methylglutaryl CoA synthase</fullName>
    </recommendedName>
</protein>
<dbReference type="Gene3D" id="3.40.47.10">
    <property type="match status" value="1"/>
</dbReference>
<feature type="domain" description="ChsH2 C-terminal OB-fold" evidence="2">
    <location>
        <begin position="392"/>
        <end position="450"/>
    </location>
</feature>
<dbReference type="InterPro" id="IPR016039">
    <property type="entry name" value="Thiolase-like"/>
</dbReference>